<sequence length="171" mass="19113">MNTGSKRIALYLGTAVLTSCNAGFARLNKAHYYHVSSQNYEAFVRLRKQLNAGAGYRGYKHSQLHFNPSEIRGGYGLYYAEMPGKGTRFNVEIPCLISPNFYLINTSYFDGELKGDTLGLAMRIDSTLHDMEGAFSVTASAFTKTEFDSLRKVFLYGGFVEPKQGVSIDFR</sequence>
<name>A0A931BLQ9_9BACT</name>
<evidence type="ECO:0000313" key="2">
    <source>
        <dbReference type="Proteomes" id="UP000645610"/>
    </source>
</evidence>
<comment type="caution">
    <text evidence="1">The sequence shown here is derived from an EMBL/GenBank/DDBJ whole genome shotgun (WGS) entry which is preliminary data.</text>
</comment>
<proteinExistence type="predicted"/>
<protein>
    <recommendedName>
        <fullName evidence="3">Lipoprotein</fullName>
    </recommendedName>
</protein>
<evidence type="ECO:0000313" key="1">
    <source>
        <dbReference type="EMBL" id="MBF9143692.1"/>
    </source>
</evidence>
<dbReference type="Proteomes" id="UP000645610">
    <property type="component" value="Unassembled WGS sequence"/>
</dbReference>
<keyword evidence="2" id="KW-1185">Reference proteome</keyword>
<reference evidence="1 2" key="1">
    <citation type="submission" date="2020-11" db="EMBL/GenBank/DDBJ databases">
        <authorList>
            <person name="Kim M.K."/>
        </authorList>
    </citation>
    <scope>NUCLEOTIDE SEQUENCE [LARGE SCALE GENOMIC DNA]</scope>
    <source>
        <strain evidence="1 2">BT439</strain>
    </source>
</reference>
<dbReference type="PROSITE" id="PS51257">
    <property type="entry name" value="PROKAR_LIPOPROTEIN"/>
    <property type="match status" value="1"/>
</dbReference>
<gene>
    <name evidence="1" type="ORF">I2I01_18750</name>
</gene>
<organism evidence="1 2">
    <name type="scientific">Hymenobacter properus</name>
    <dbReference type="NCBI Taxonomy" id="2791026"/>
    <lineage>
        <taxon>Bacteria</taxon>
        <taxon>Pseudomonadati</taxon>
        <taxon>Bacteroidota</taxon>
        <taxon>Cytophagia</taxon>
        <taxon>Cytophagales</taxon>
        <taxon>Hymenobacteraceae</taxon>
        <taxon>Hymenobacter</taxon>
    </lineage>
</organism>
<accession>A0A931BLQ9</accession>
<dbReference type="EMBL" id="JADQDP010000004">
    <property type="protein sequence ID" value="MBF9143692.1"/>
    <property type="molecule type" value="Genomic_DNA"/>
</dbReference>
<dbReference type="AlphaFoldDB" id="A0A931BLQ9"/>
<evidence type="ECO:0008006" key="3">
    <source>
        <dbReference type="Google" id="ProtNLM"/>
    </source>
</evidence>
<dbReference type="RefSeq" id="WP_196288035.1">
    <property type="nucleotide sequence ID" value="NZ_JADQDP010000004.1"/>
</dbReference>